<protein>
    <submittedName>
        <fullName evidence="1">Uncharacterized protein</fullName>
    </submittedName>
</protein>
<dbReference type="EMBL" id="JRES01000747">
    <property type="protein sequence ID" value="KNC28804.1"/>
    <property type="molecule type" value="Genomic_DNA"/>
</dbReference>
<sequence length="155" mass="18068">MYKKKEHKADILFNTPKSIIHYKTSTKIINFLFSSSRSSHEYKSVLLQTLVGVTSMVLHIATNNNKCNVKLKDFLAWYTFPKESQENETLKFCHNFCLFSCPLLMLFGVRKHLQDQRQKILLNIVKGQIYSTLMLFGVKQSFCHKAIIINVYQIS</sequence>
<reference evidence="1 2" key="1">
    <citation type="journal article" date="2015" name="Nat. Commun.">
        <title>Lucilia cuprina genome unlocks parasitic fly biology to underpin future interventions.</title>
        <authorList>
            <person name="Anstead C.A."/>
            <person name="Korhonen P.K."/>
            <person name="Young N.D."/>
            <person name="Hall R.S."/>
            <person name="Jex A.R."/>
            <person name="Murali S.C."/>
            <person name="Hughes D.S."/>
            <person name="Lee S.F."/>
            <person name="Perry T."/>
            <person name="Stroehlein A.J."/>
            <person name="Ansell B.R."/>
            <person name="Breugelmans B."/>
            <person name="Hofmann A."/>
            <person name="Qu J."/>
            <person name="Dugan S."/>
            <person name="Lee S.L."/>
            <person name="Chao H."/>
            <person name="Dinh H."/>
            <person name="Han Y."/>
            <person name="Doddapaneni H.V."/>
            <person name="Worley K.C."/>
            <person name="Muzny D.M."/>
            <person name="Ioannidis P."/>
            <person name="Waterhouse R.M."/>
            <person name="Zdobnov E.M."/>
            <person name="James P.J."/>
            <person name="Bagnall N.H."/>
            <person name="Kotze A.C."/>
            <person name="Gibbs R.A."/>
            <person name="Richards S."/>
            <person name="Batterham P."/>
            <person name="Gasser R.B."/>
        </authorList>
    </citation>
    <scope>NUCLEOTIDE SEQUENCE [LARGE SCALE GENOMIC DNA]</scope>
    <source>
        <strain evidence="1 2">LS</strain>
        <tissue evidence="1">Full body</tissue>
    </source>
</reference>
<gene>
    <name evidence="1" type="ORF">FF38_00709</name>
</gene>
<proteinExistence type="predicted"/>
<name>A0A0L0CBG2_LUCCU</name>
<accession>A0A0L0CBG2</accession>
<keyword evidence="2" id="KW-1185">Reference proteome</keyword>
<evidence type="ECO:0000313" key="1">
    <source>
        <dbReference type="EMBL" id="KNC28804.1"/>
    </source>
</evidence>
<organism evidence="1 2">
    <name type="scientific">Lucilia cuprina</name>
    <name type="common">Green bottle fly</name>
    <name type="synonym">Australian sheep blowfly</name>
    <dbReference type="NCBI Taxonomy" id="7375"/>
    <lineage>
        <taxon>Eukaryota</taxon>
        <taxon>Metazoa</taxon>
        <taxon>Ecdysozoa</taxon>
        <taxon>Arthropoda</taxon>
        <taxon>Hexapoda</taxon>
        <taxon>Insecta</taxon>
        <taxon>Pterygota</taxon>
        <taxon>Neoptera</taxon>
        <taxon>Endopterygota</taxon>
        <taxon>Diptera</taxon>
        <taxon>Brachycera</taxon>
        <taxon>Muscomorpha</taxon>
        <taxon>Oestroidea</taxon>
        <taxon>Calliphoridae</taxon>
        <taxon>Luciliinae</taxon>
        <taxon>Lucilia</taxon>
    </lineage>
</organism>
<comment type="caution">
    <text evidence="1">The sequence shown here is derived from an EMBL/GenBank/DDBJ whole genome shotgun (WGS) entry which is preliminary data.</text>
</comment>
<dbReference type="Proteomes" id="UP000037069">
    <property type="component" value="Unassembled WGS sequence"/>
</dbReference>
<dbReference type="AlphaFoldDB" id="A0A0L0CBG2"/>
<evidence type="ECO:0000313" key="2">
    <source>
        <dbReference type="Proteomes" id="UP000037069"/>
    </source>
</evidence>